<dbReference type="InterPro" id="IPR023393">
    <property type="entry name" value="START-like_dom_sf"/>
</dbReference>
<dbReference type="OrthoDB" id="25755at2157"/>
<dbReference type="HOGENOM" id="CLU_1830640_0_0_2"/>
<dbReference type="InterPro" id="IPR019587">
    <property type="entry name" value="Polyketide_cyclase/dehydratase"/>
</dbReference>
<evidence type="ECO:0000313" key="1">
    <source>
        <dbReference type="EMBL" id="CAI48279.1"/>
    </source>
</evidence>
<dbReference type="CDD" id="cd07812">
    <property type="entry name" value="SRPBCC"/>
    <property type="match status" value="1"/>
</dbReference>
<dbReference type="STRING" id="348780.NP_0376A"/>
<dbReference type="Pfam" id="PF10604">
    <property type="entry name" value="Polyketide_cyc2"/>
    <property type="match status" value="1"/>
</dbReference>
<dbReference type="eggNOG" id="arCOG01927">
    <property type="taxonomic scope" value="Archaea"/>
</dbReference>
<reference evidence="1 2" key="1">
    <citation type="journal article" date="2005" name="Genome Res.">
        <title>Living with two extremes: conclusions from the genome sequence of Natronomonas pharaonis.</title>
        <authorList>
            <person name="Falb M."/>
            <person name="Pfeiffer F."/>
            <person name="Palm P."/>
            <person name="Rodewald K."/>
            <person name="Hickmann V."/>
            <person name="Tittor J."/>
            <person name="Oesterhelt D."/>
        </authorList>
    </citation>
    <scope>NUCLEOTIDE SEQUENCE [LARGE SCALE GENOMIC DNA]</scope>
    <source>
        <strain evidence="2">ATCC 35678 / DSM 2160 / CIP 103997 / JCM 8858 / NBRC 14720 / NCIMB 2260 / Gabara</strain>
    </source>
</reference>
<dbReference type="SUPFAM" id="SSF55961">
    <property type="entry name" value="Bet v1-like"/>
    <property type="match status" value="1"/>
</dbReference>
<dbReference type="GeneID" id="3700834"/>
<organism evidence="1 2">
    <name type="scientific">Natronomonas pharaonis (strain ATCC 35678 / DSM 2160 / CIP 103997 / JCM 8858 / NBRC 14720 / NCIMB 2260 / Gabara)</name>
    <name type="common">Halobacterium pharaonis</name>
    <dbReference type="NCBI Taxonomy" id="348780"/>
    <lineage>
        <taxon>Archaea</taxon>
        <taxon>Methanobacteriati</taxon>
        <taxon>Methanobacteriota</taxon>
        <taxon>Stenosarchaea group</taxon>
        <taxon>Halobacteria</taxon>
        <taxon>Halobacteriales</taxon>
        <taxon>Natronomonadaceae</taxon>
        <taxon>Natronomonas</taxon>
    </lineage>
</organism>
<gene>
    <name evidence="1" type="ordered locus">NP_0376A</name>
</gene>
<accession>A0A1U7ETN1</accession>
<sequence>MTVRVERVFDIPVPPEGVWSVIADPKTRAESISVVEEYETTGDRTAVWHVSLPIPRVDRTIRIETEDIERDEPEYVKFTGRSKAMYVQGEHELEPTDEGTRLTNRFVVDGRLPGVETYFKRKLDDELANLEAVVLESVNTEGTDDG</sequence>
<evidence type="ECO:0000313" key="2">
    <source>
        <dbReference type="Proteomes" id="UP000002698"/>
    </source>
</evidence>
<keyword evidence="2" id="KW-1185">Reference proteome</keyword>
<dbReference type="Proteomes" id="UP000002698">
    <property type="component" value="Chromosome"/>
</dbReference>
<dbReference type="Gene3D" id="3.30.530.20">
    <property type="match status" value="1"/>
</dbReference>
<proteinExistence type="predicted"/>
<protein>
    <submittedName>
        <fullName evidence="1">START domain protein</fullName>
    </submittedName>
</protein>
<dbReference type="KEGG" id="nph:NP_0376A"/>
<dbReference type="EnsemblBacteria" id="CAI48279">
    <property type="protein sequence ID" value="CAI48279"/>
    <property type="gene ID" value="NP_0376A"/>
</dbReference>
<dbReference type="AlphaFoldDB" id="A0A1U7ETN1"/>
<dbReference type="EMBL" id="CR936257">
    <property type="protein sequence ID" value="CAI48279.1"/>
    <property type="molecule type" value="Genomic_DNA"/>
</dbReference>
<name>A0A1U7ETN1_NATPD</name>
<dbReference type="RefSeq" id="WP_011321917.1">
    <property type="nucleotide sequence ID" value="NC_007426.1"/>
</dbReference>